<feature type="domain" description="Putative restriction endonuclease" evidence="1">
    <location>
        <begin position="40"/>
        <end position="205"/>
    </location>
</feature>
<dbReference type="InterPro" id="IPR012296">
    <property type="entry name" value="Nuclease_put_TT1808"/>
</dbReference>
<keyword evidence="3" id="KW-1185">Reference proteome</keyword>
<comment type="caution">
    <text evidence="2">The sequence shown here is derived from an EMBL/GenBank/DDBJ whole genome shotgun (WGS) entry which is preliminary data.</text>
</comment>
<evidence type="ECO:0000259" key="1">
    <source>
        <dbReference type="Pfam" id="PF05685"/>
    </source>
</evidence>
<gene>
    <name evidence="2" type="ORF">GCM10022247_19240</name>
</gene>
<organism evidence="2 3">
    <name type="scientific">Allokutzneria multivorans</name>
    <dbReference type="NCBI Taxonomy" id="1142134"/>
    <lineage>
        <taxon>Bacteria</taxon>
        <taxon>Bacillati</taxon>
        <taxon>Actinomycetota</taxon>
        <taxon>Actinomycetes</taxon>
        <taxon>Pseudonocardiales</taxon>
        <taxon>Pseudonocardiaceae</taxon>
        <taxon>Allokutzneria</taxon>
    </lineage>
</organism>
<reference evidence="3" key="1">
    <citation type="journal article" date="2019" name="Int. J. Syst. Evol. Microbiol.">
        <title>The Global Catalogue of Microorganisms (GCM) 10K type strain sequencing project: providing services to taxonomists for standard genome sequencing and annotation.</title>
        <authorList>
            <consortium name="The Broad Institute Genomics Platform"/>
            <consortium name="The Broad Institute Genome Sequencing Center for Infectious Disease"/>
            <person name="Wu L."/>
            <person name="Ma J."/>
        </authorList>
    </citation>
    <scope>NUCLEOTIDE SEQUENCE [LARGE SCALE GENOMIC DNA]</scope>
    <source>
        <strain evidence="3">JCM 17342</strain>
    </source>
</reference>
<dbReference type="Pfam" id="PF05685">
    <property type="entry name" value="Uma2"/>
    <property type="match status" value="1"/>
</dbReference>
<dbReference type="SUPFAM" id="SSF52980">
    <property type="entry name" value="Restriction endonuclease-like"/>
    <property type="match status" value="1"/>
</dbReference>
<protein>
    <recommendedName>
        <fullName evidence="1">Putative restriction endonuclease domain-containing protein</fullName>
    </recommendedName>
</protein>
<sequence length="215" mass="24116">MVAELVGKPYDPASTRYAPDDPHFDPLIDLAGMWTTELAERYLPIPGTPLVKYECLDGNLIMSPYEGSPNGYAVVELMALMRSPAKEANRPVYPTLNIALGPGPQRWIQPDINVLKQPIKGLTWVPVERLLMPIELVSPSSRRRDRIDKPALCAEAGVPFFMWVEIDGEDIEVELLQLRNGRYRPLVKVFSGERFETELPFPLAFDTAALIEPEG</sequence>
<dbReference type="InterPro" id="IPR008538">
    <property type="entry name" value="Uma2"/>
</dbReference>
<evidence type="ECO:0000313" key="2">
    <source>
        <dbReference type="EMBL" id="GAA3999135.1"/>
    </source>
</evidence>
<dbReference type="CDD" id="cd06260">
    <property type="entry name" value="DUF820-like"/>
    <property type="match status" value="1"/>
</dbReference>
<proteinExistence type="predicted"/>
<dbReference type="Gene3D" id="3.90.1570.10">
    <property type="entry name" value="tt1808, chain A"/>
    <property type="match status" value="1"/>
</dbReference>
<evidence type="ECO:0000313" key="3">
    <source>
        <dbReference type="Proteomes" id="UP001501747"/>
    </source>
</evidence>
<dbReference type="InterPro" id="IPR011335">
    <property type="entry name" value="Restrct_endonuc-II-like"/>
</dbReference>
<name>A0ABP7RL34_9PSEU</name>
<dbReference type="Proteomes" id="UP001501747">
    <property type="component" value="Unassembled WGS sequence"/>
</dbReference>
<dbReference type="EMBL" id="BAABAL010000005">
    <property type="protein sequence ID" value="GAA3999135.1"/>
    <property type="molecule type" value="Genomic_DNA"/>
</dbReference>
<accession>A0ABP7RL34</accession>